<evidence type="ECO:0000313" key="1">
    <source>
        <dbReference type="EMBL" id="NME68066.1"/>
    </source>
</evidence>
<accession>A0A7X9P1Z7</accession>
<dbReference type="RefSeq" id="WP_169656379.1">
    <property type="nucleotide sequence ID" value="NZ_JABANE010000018.1"/>
</dbReference>
<dbReference type="Proteomes" id="UP000576082">
    <property type="component" value="Unassembled WGS sequence"/>
</dbReference>
<evidence type="ECO:0008006" key="3">
    <source>
        <dbReference type="Google" id="ProtNLM"/>
    </source>
</evidence>
<evidence type="ECO:0000313" key="2">
    <source>
        <dbReference type="Proteomes" id="UP000576082"/>
    </source>
</evidence>
<reference evidence="1 2" key="1">
    <citation type="submission" date="2020-04" db="EMBL/GenBank/DDBJ databases">
        <title>Flammeovirga sp. SR4, a novel species isolated from seawater.</title>
        <authorList>
            <person name="Wang X."/>
        </authorList>
    </citation>
    <scope>NUCLEOTIDE SEQUENCE [LARGE SCALE GENOMIC DNA]</scope>
    <source>
        <strain evidence="1 2">ATCC 23126</strain>
    </source>
</reference>
<dbReference type="EMBL" id="JABANE010000018">
    <property type="protein sequence ID" value="NME68066.1"/>
    <property type="molecule type" value="Genomic_DNA"/>
</dbReference>
<protein>
    <recommendedName>
        <fullName evidence="3">TonB-dependent receptor plug domain-containing protein</fullName>
    </recommendedName>
</protein>
<gene>
    <name evidence="1" type="ORF">HHU12_08850</name>
</gene>
<keyword evidence="2" id="KW-1185">Reference proteome</keyword>
<comment type="caution">
    <text evidence="1">The sequence shown here is derived from an EMBL/GenBank/DDBJ whole genome shotgun (WGS) entry which is preliminary data.</text>
</comment>
<sequence>MKLLRLIPFVLITVFALTGWEEVSSIDQLIKMINTNNRLKTNDAIYVHTDKPYYMAGENLWFKVYLRKASTLLGDQWSKAVHVELLSPSGEIVDEKKIYGKGDHSNGDFKLRTDLEEGRYRLRAYTSWMRNFGDSNFFNQEIQIYQINPDSLRVETPVLEAGTTNEQFLNRKQKYDLQFFPESGQFIENLSTKIGIKLVNQNGYGEKFSAKVYDQNDELITKVESNDLGMGNFFIHASNNNRYYAILDRDANEKSPKRYALPEAQKTGTTLFVVKRKDLYVKVISSNDELKEGGYLLASSDNKVLYSWKCPADKKLIPIKMPLADVNNGIIKLTLLNHKLEPIVERVVFHYTPQGVKLGLDRDAYKKREKVELSIDLKDENGDPLSGDASVAIVDQKLVDLSQKKNNIISQLILTNELKGNIENPSWYFENFDVKKEYALDDLMLTQGYRKINWIEDAKDSLDLKFIPEPGISLRGRTSNFWNEKKYQKSEITMTSLDRGLIHESVLTDDKGGFTFTGMVFFDSTNFIFQAKKFSDRRQKVTNNTSVKISIFELEPPLASPIGEKKAVLPKGNSLAQFEKEILNIEKIDRAFNTKTIILDEIEIVDEAELDDFQPSSKLHSNYTARYVTDSLAYAAGLSVWQFLQQEMRTSQVLRRSGLMAGSGATFEEDENGQTIVTSGGNQELPIVLDGFQVDIDMLQSMSMAEVGFIDVLDMTEGSIYTSNSLNGVIAIYTSQGGGGSYVVKGIDSIISPGFYTSRTFYQPKYDVQSDDHAKPDHRITLLWEPNITFDENGKANITFFTDDKATNYQVEIEGITTSGKPFYNTTSFTNN</sequence>
<organism evidence="1 2">
    <name type="scientific">Flammeovirga aprica JL-4</name>
    <dbReference type="NCBI Taxonomy" id="694437"/>
    <lineage>
        <taxon>Bacteria</taxon>
        <taxon>Pseudomonadati</taxon>
        <taxon>Bacteroidota</taxon>
        <taxon>Cytophagia</taxon>
        <taxon>Cytophagales</taxon>
        <taxon>Flammeovirgaceae</taxon>
        <taxon>Flammeovirga</taxon>
    </lineage>
</organism>
<proteinExistence type="predicted"/>
<dbReference type="AlphaFoldDB" id="A0A7X9P1Z7"/>
<name>A0A7X9P1Z7_9BACT</name>
<dbReference type="Gene3D" id="2.60.40.1930">
    <property type="match status" value="1"/>
</dbReference>